<dbReference type="EMBL" id="BMOD01000032">
    <property type="protein sequence ID" value="GGJ55165.1"/>
    <property type="molecule type" value="Genomic_DNA"/>
</dbReference>
<evidence type="ECO:0000313" key="2">
    <source>
        <dbReference type="Proteomes" id="UP000632222"/>
    </source>
</evidence>
<sequence length="186" mass="22002">MQETLSVVRFLHEGKSWEAIQKAVMEDDLFEQSNRTTRNNSLREIRRRLKNIPEAWWEEMLDASLDNKKIMNYLIVLRDNRLIREFMLEVVREKMLTLQQGVTRQDVRGFMERKRLESEEVRGWTESTIVRTSRNLLMMAVSAGVLEKSGDEHRITPPYISENIRNLLLKHHMKPLLLAVLDRGEA</sequence>
<evidence type="ECO:0000313" key="1">
    <source>
        <dbReference type="EMBL" id="GGJ55165.1"/>
    </source>
</evidence>
<reference evidence="2" key="1">
    <citation type="journal article" date="2019" name="Int. J. Syst. Evol. Microbiol.">
        <title>The Global Catalogue of Microorganisms (GCM) 10K type strain sequencing project: providing services to taxonomists for standard genome sequencing and annotation.</title>
        <authorList>
            <consortium name="The Broad Institute Genomics Platform"/>
            <consortium name="The Broad Institute Genome Sequencing Center for Infectious Disease"/>
            <person name="Wu L."/>
            <person name="Ma J."/>
        </authorList>
    </citation>
    <scope>NUCLEOTIDE SEQUENCE [LARGE SCALE GENOMIC DNA]</scope>
    <source>
        <strain evidence="2">JCM 14370</strain>
    </source>
</reference>
<accession>A0ABQ2DEC7</accession>
<protein>
    <submittedName>
        <fullName evidence="1">Membrane protein</fullName>
    </submittedName>
</protein>
<name>A0ABQ2DEC7_9DEIO</name>
<dbReference type="Gene3D" id="1.10.3540.10">
    <property type="entry name" value="uncharacterized protein from magnetospirillum magneticum domain"/>
    <property type="match status" value="1"/>
</dbReference>
<dbReference type="Proteomes" id="UP000632222">
    <property type="component" value="Unassembled WGS sequence"/>
</dbReference>
<organism evidence="1 2">
    <name type="scientific">Deinococcus roseus</name>
    <dbReference type="NCBI Taxonomy" id="392414"/>
    <lineage>
        <taxon>Bacteria</taxon>
        <taxon>Thermotogati</taxon>
        <taxon>Deinococcota</taxon>
        <taxon>Deinococci</taxon>
        <taxon>Deinococcales</taxon>
        <taxon>Deinococcaceae</taxon>
        <taxon>Deinococcus</taxon>
    </lineage>
</organism>
<dbReference type="InterPro" id="IPR023137">
    <property type="entry name" value="BrxA_sf"/>
</dbReference>
<proteinExistence type="predicted"/>
<keyword evidence="2" id="KW-1185">Reference proteome</keyword>
<gene>
    <name evidence="1" type="ORF">GCM10008938_46600</name>
</gene>
<dbReference type="Pfam" id="PF08849">
    <property type="entry name" value="BrxA"/>
    <property type="match status" value="1"/>
</dbReference>
<dbReference type="InterPro" id="IPR014948">
    <property type="entry name" value="BrxA"/>
</dbReference>
<comment type="caution">
    <text evidence="1">The sequence shown here is derived from an EMBL/GenBank/DDBJ whole genome shotgun (WGS) entry which is preliminary data.</text>
</comment>